<gene>
    <name evidence="2" type="ORF">AVDCRST_MAG39-1015</name>
</gene>
<evidence type="ECO:0000259" key="1">
    <source>
        <dbReference type="Pfam" id="PF18348"/>
    </source>
</evidence>
<organism evidence="2">
    <name type="scientific">uncultured Sphingomonadaceae bacterium</name>
    <dbReference type="NCBI Taxonomy" id="169976"/>
    <lineage>
        <taxon>Bacteria</taxon>
        <taxon>Pseudomonadati</taxon>
        <taxon>Pseudomonadota</taxon>
        <taxon>Alphaproteobacteria</taxon>
        <taxon>Sphingomonadales</taxon>
        <taxon>Sphingomonadaceae</taxon>
        <taxon>environmental samples</taxon>
    </lineage>
</organism>
<sequence length="59" mass="6302">MARTCAAEAQLLASIGGEVVGALLPGERFQLLECAGGWAWGWRERDHRVGYLSADALDG</sequence>
<accession>A0A6J4SES5</accession>
<proteinExistence type="predicted"/>
<reference evidence="2" key="1">
    <citation type="submission" date="2020-02" db="EMBL/GenBank/DDBJ databases">
        <authorList>
            <person name="Meier V. D."/>
        </authorList>
    </citation>
    <scope>NUCLEOTIDE SEQUENCE</scope>
    <source>
        <strain evidence="2">AVDCRST_MAG39</strain>
    </source>
</reference>
<dbReference type="EMBL" id="CADCVW010000039">
    <property type="protein sequence ID" value="CAA9493927.1"/>
    <property type="molecule type" value="Genomic_DNA"/>
</dbReference>
<dbReference type="InterPro" id="IPR041382">
    <property type="entry name" value="SH3_16"/>
</dbReference>
<name>A0A6J4SES5_9SPHN</name>
<dbReference type="Pfam" id="PF18348">
    <property type="entry name" value="SH3_16"/>
    <property type="match status" value="1"/>
</dbReference>
<evidence type="ECO:0000313" key="2">
    <source>
        <dbReference type="EMBL" id="CAA9493927.1"/>
    </source>
</evidence>
<dbReference type="AlphaFoldDB" id="A0A6J4SES5"/>
<protein>
    <recommendedName>
        <fullName evidence="1">Bacterial dipeptidyl-peptidase SH3 domain-containing protein</fullName>
    </recommendedName>
</protein>
<feature type="domain" description="Bacterial dipeptidyl-peptidase SH3" evidence="1">
    <location>
        <begin position="17"/>
        <end position="57"/>
    </location>
</feature>